<evidence type="ECO:0000259" key="1">
    <source>
        <dbReference type="SMART" id="SM00563"/>
    </source>
</evidence>
<evidence type="ECO:0000313" key="3">
    <source>
        <dbReference type="Proteomes" id="UP000501812"/>
    </source>
</evidence>
<dbReference type="Proteomes" id="UP000501812">
    <property type="component" value="Chromosome"/>
</dbReference>
<dbReference type="Pfam" id="PF01553">
    <property type="entry name" value="Acyltransferase"/>
    <property type="match status" value="1"/>
</dbReference>
<sequence>MAPDREPFDLRSALPFLEGEGWRGKLRRALDEILGLRRVRTCFDEATRLETEPFAAAVQAFGLSVEAQDFDLIPAAGPVVVMANHPFGGADALTLGALCMARRPDTLLMANEMAAALPVLGESMLPLSILGDEGSARKNAPSLRRSLEHLRKGGLLAVFPSGEVANWKGSAVEEGSWSPHIAALAAKCGAQVVLVRYFGKAPAWFHLAGGIHPMVRTALLPRVLLAMRGSTVECRARRALLDGLDPQEAAASLRGQALAIED</sequence>
<reference evidence="2 3" key="1">
    <citation type="submission" date="2020-04" db="EMBL/GenBank/DDBJ databases">
        <title>Luteolibacter sp. G-1-1-1 isolated from soil.</title>
        <authorList>
            <person name="Dahal R.H."/>
        </authorList>
    </citation>
    <scope>NUCLEOTIDE SEQUENCE [LARGE SCALE GENOMIC DNA]</scope>
    <source>
        <strain evidence="2 3">G-1-1-1</strain>
    </source>
</reference>
<organism evidence="2 3">
    <name type="scientific">Luteolibacter luteus</name>
    <dbReference type="NCBI Taxonomy" id="2728835"/>
    <lineage>
        <taxon>Bacteria</taxon>
        <taxon>Pseudomonadati</taxon>
        <taxon>Verrucomicrobiota</taxon>
        <taxon>Verrucomicrobiia</taxon>
        <taxon>Verrucomicrobiales</taxon>
        <taxon>Verrucomicrobiaceae</taxon>
        <taxon>Luteolibacter</taxon>
    </lineage>
</organism>
<name>A0A858RIE1_9BACT</name>
<feature type="domain" description="Phospholipid/glycerol acyltransferase" evidence="1">
    <location>
        <begin position="79"/>
        <end position="200"/>
    </location>
</feature>
<dbReference type="GO" id="GO:0016746">
    <property type="term" value="F:acyltransferase activity"/>
    <property type="evidence" value="ECO:0007669"/>
    <property type="project" value="InterPro"/>
</dbReference>
<gene>
    <name evidence="2" type="ORF">HHL09_12055</name>
</gene>
<accession>A0A858RIE1</accession>
<protein>
    <recommendedName>
        <fullName evidence="1">Phospholipid/glycerol acyltransferase domain-containing protein</fullName>
    </recommendedName>
</protein>
<dbReference type="InterPro" id="IPR002123">
    <property type="entry name" value="Plipid/glycerol_acylTrfase"/>
</dbReference>
<proteinExistence type="predicted"/>
<dbReference type="SMART" id="SM00563">
    <property type="entry name" value="PlsC"/>
    <property type="match status" value="1"/>
</dbReference>
<dbReference type="KEGG" id="luo:HHL09_12055"/>
<dbReference type="RefSeq" id="WP_169454886.1">
    <property type="nucleotide sequence ID" value="NZ_CP051774.1"/>
</dbReference>
<keyword evidence="3" id="KW-1185">Reference proteome</keyword>
<dbReference type="SUPFAM" id="SSF69593">
    <property type="entry name" value="Glycerol-3-phosphate (1)-acyltransferase"/>
    <property type="match status" value="1"/>
</dbReference>
<evidence type="ECO:0000313" key="2">
    <source>
        <dbReference type="EMBL" id="QJE96485.1"/>
    </source>
</evidence>
<dbReference type="AlphaFoldDB" id="A0A858RIE1"/>
<dbReference type="EMBL" id="CP051774">
    <property type="protein sequence ID" value="QJE96485.1"/>
    <property type="molecule type" value="Genomic_DNA"/>
</dbReference>